<accession>A0ABT7PNN5</accession>
<organism evidence="3 4">
    <name type="scientific">Roseiconus lacunae</name>
    <dbReference type="NCBI Taxonomy" id="2605694"/>
    <lineage>
        <taxon>Bacteria</taxon>
        <taxon>Pseudomonadati</taxon>
        <taxon>Planctomycetota</taxon>
        <taxon>Planctomycetia</taxon>
        <taxon>Pirellulales</taxon>
        <taxon>Pirellulaceae</taxon>
        <taxon>Roseiconus</taxon>
    </lineage>
</organism>
<keyword evidence="4" id="KW-1185">Reference proteome</keyword>
<reference evidence="3 4" key="1">
    <citation type="submission" date="2023-06" db="EMBL/GenBank/DDBJ databases">
        <title>Roseiconus lacunae JC819 isolated from Gulf of Mannar region, Tamil Nadu.</title>
        <authorList>
            <person name="Pk S."/>
            <person name="Ch S."/>
            <person name="Ch V.R."/>
        </authorList>
    </citation>
    <scope>NUCLEOTIDE SEQUENCE [LARGE SCALE GENOMIC DNA]</scope>
    <source>
        <strain evidence="3 4">JC819</strain>
    </source>
</reference>
<evidence type="ECO:0000313" key="4">
    <source>
        <dbReference type="Proteomes" id="UP001239462"/>
    </source>
</evidence>
<dbReference type="Proteomes" id="UP001239462">
    <property type="component" value="Unassembled WGS sequence"/>
</dbReference>
<dbReference type="InterPro" id="IPR016024">
    <property type="entry name" value="ARM-type_fold"/>
</dbReference>
<dbReference type="Gene3D" id="1.25.10.10">
    <property type="entry name" value="Leucine-rich Repeat Variant"/>
    <property type="match status" value="1"/>
</dbReference>
<comment type="caution">
    <text evidence="3">The sequence shown here is derived from an EMBL/GenBank/DDBJ whole genome shotgun (WGS) entry which is preliminary data.</text>
</comment>
<dbReference type="EMBL" id="JASZZN010000018">
    <property type="protein sequence ID" value="MDM4018093.1"/>
    <property type="molecule type" value="Genomic_DNA"/>
</dbReference>
<feature type="region of interest" description="Disordered" evidence="1">
    <location>
        <begin position="371"/>
        <end position="402"/>
    </location>
</feature>
<evidence type="ECO:0000313" key="3">
    <source>
        <dbReference type="EMBL" id="MDM4018093.1"/>
    </source>
</evidence>
<dbReference type="RefSeq" id="WP_149499420.1">
    <property type="nucleotide sequence ID" value="NZ_JASZZN010000018.1"/>
</dbReference>
<evidence type="ECO:0000256" key="1">
    <source>
        <dbReference type="SAM" id="MobiDB-lite"/>
    </source>
</evidence>
<feature type="compositionally biased region" description="Polar residues" evidence="1">
    <location>
        <begin position="377"/>
        <end position="396"/>
    </location>
</feature>
<keyword evidence="2" id="KW-0732">Signal</keyword>
<feature type="chain" id="PRO_5046981308" description="HEAT repeat domain-containing protein" evidence="2">
    <location>
        <begin position="25"/>
        <end position="512"/>
    </location>
</feature>
<evidence type="ECO:0000256" key="2">
    <source>
        <dbReference type="SAM" id="SignalP"/>
    </source>
</evidence>
<gene>
    <name evidence="3" type="ORF">QTN89_21775</name>
</gene>
<protein>
    <recommendedName>
        <fullName evidence="5">HEAT repeat domain-containing protein</fullName>
    </recommendedName>
</protein>
<proteinExistence type="predicted"/>
<feature type="signal peptide" evidence="2">
    <location>
        <begin position="1"/>
        <end position="24"/>
    </location>
</feature>
<feature type="region of interest" description="Disordered" evidence="1">
    <location>
        <begin position="273"/>
        <end position="298"/>
    </location>
</feature>
<evidence type="ECO:0008006" key="5">
    <source>
        <dbReference type="Google" id="ProtNLM"/>
    </source>
</evidence>
<name>A0ABT7PNN5_9BACT</name>
<dbReference type="InterPro" id="IPR011989">
    <property type="entry name" value="ARM-like"/>
</dbReference>
<dbReference type="SUPFAM" id="SSF48371">
    <property type="entry name" value="ARM repeat"/>
    <property type="match status" value="1"/>
</dbReference>
<sequence>MNTPSFLRLSTAVLIATSATIAHAQAPAVPAAPTPTIWRFMGIPQGIQKIRDVTVNRRGNFPGLERKPPVKRIGDPANLESDNPAIKAAAEIKQAEDMKMQKIKAIKFLATMGCGCYDKEGKITDALLAAMDDCTPDVRLAAIEAIADSANGECCKSCGSTSCCSEKVTKRLSEIAYERDDSGCMLEPNAEVREAAAKALCVCCPNRATGPIEEDVPEVDVPELPQPIPGETEDEVEAIEGEGGAATVELDSETTSIGSGVPAVALRPAPREERLISPSHQTSPLLDPPSEPATEDPIQLQPMPISLEAAENAASQSDQSESTAKSDIEVGQLRMIGGMAIQPVTIAPVSAIEDSVTESKPVQANVGRQDRAVGFSISDTPQAPSVNGRSATTSPTLAPRPKPVALPIERESKAEVRSVPRSVPLIDKKPATPQKSQAIVVGVDHRTGKVALRSGQPMRVGASVTVYHSYLTGERLVGHLLIQSVKGAQAVAVATDRAGLEHIESGDRAVCF</sequence>